<dbReference type="Pfam" id="PF13377">
    <property type="entry name" value="Peripla_BP_3"/>
    <property type="match status" value="1"/>
</dbReference>
<dbReference type="InterPro" id="IPR028082">
    <property type="entry name" value="Peripla_BP_I"/>
</dbReference>
<feature type="domain" description="HTH lacI-type" evidence="5">
    <location>
        <begin position="7"/>
        <end position="65"/>
    </location>
</feature>
<dbReference type="RefSeq" id="WP_264487523.1">
    <property type="nucleotide sequence ID" value="NZ_JAPDDT010000004.1"/>
</dbReference>
<dbReference type="PROSITE" id="PS50932">
    <property type="entry name" value="HTH_LACI_2"/>
    <property type="match status" value="1"/>
</dbReference>
<evidence type="ECO:0000256" key="3">
    <source>
        <dbReference type="ARBA" id="ARBA00023125"/>
    </source>
</evidence>
<evidence type="ECO:0000256" key="1">
    <source>
        <dbReference type="ARBA" id="ARBA00022491"/>
    </source>
</evidence>
<name>A0ABT3GIR9_9BACT</name>
<dbReference type="SMART" id="SM00354">
    <property type="entry name" value="HTH_LACI"/>
    <property type="match status" value="1"/>
</dbReference>
<dbReference type="InterPro" id="IPR046335">
    <property type="entry name" value="LacI/GalR-like_sensor"/>
</dbReference>
<dbReference type="Proteomes" id="UP001320876">
    <property type="component" value="Unassembled WGS sequence"/>
</dbReference>
<evidence type="ECO:0000313" key="7">
    <source>
        <dbReference type="Proteomes" id="UP001320876"/>
    </source>
</evidence>
<dbReference type="PANTHER" id="PTHR30146:SF148">
    <property type="entry name" value="HTH-TYPE TRANSCRIPTIONAL REPRESSOR PURR-RELATED"/>
    <property type="match status" value="1"/>
</dbReference>
<sequence>MIPSRRATIKDIALSAGLSTAAVSQALRPHPNSNIKLQAETIERVKRVASELNYQPHAGARSIRSNSFDTIGYFTAKTGLFVNSPTGYLAGVHDIAEGHGSRITLIRLPADVDDITKAMPAVFSERNLDALVIESYSDLARQIYDRVQLSRLPLVFLNDRHETNSVYVDDEWAAGELTRHLIEKGYQRIGFLHRHTEGDPPVKKMHHSASDRESGYRKAMRRAKLPVSCHTVTTKGVVGLDVELSAADWKMIRQHDAVIAYDDDLANLVGRTAYDRGVRVPRSLAIASFNGDYASLSAWRRLTTMQIPSYEMGKRAAGMAFELSKGGAETAIPSVAYRPTLIVGQTT</sequence>
<dbReference type="SUPFAM" id="SSF53822">
    <property type="entry name" value="Periplasmic binding protein-like I"/>
    <property type="match status" value="1"/>
</dbReference>
<dbReference type="InterPro" id="IPR010982">
    <property type="entry name" value="Lambda_DNA-bd_dom_sf"/>
</dbReference>
<gene>
    <name evidence="6" type="ORF">OKA05_12705</name>
</gene>
<keyword evidence="4" id="KW-0804">Transcription</keyword>
<reference evidence="6 7" key="1">
    <citation type="submission" date="2022-10" db="EMBL/GenBank/DDBJ databases">
        <title>Luteolibacter arcticus strain CCTCC AB 2014275, whole genome shotgun sequencing project.</title>
        <authorList>
            <person name="Zhao G."/>
            <person name="Shen L."/>
        </authorList>
    </citation>
    <scope>NUCLEOTIDE SEQUENCE [LARGE SCALE GENOMIC DNA]</scope>
    <source>
        <strain evidence="6 7">CCTCC AB 2014275</strain>
    </source>
</reference>
<keyword evidence="7" id="KW-1185">Reference proteome</keyword>
<dbReference type="Gene3D" id="3.40.50.2300">
    <property type="match status" value="2"/>
</dbReference>
<accession>A0ABT3GIR9</accession>
<dbReference type="SUPFAM" id="SSF47413">
    <property type="entry name" value="lambda repressor-like DNA-binding domains"/>
    <property type="match status" value="1"/>
</dbReference>
<evidence type="ECO:0000256" key="2">
    <source>
        <dbReference type="ARBA" id="ARBA00023015"/>
    </source>
</evidence>
<dbReference type="InterPro" id="IPR000843">
    <property type="entry name" value="HTH_LacI"/>
</dbReference>
<proteinExistence type="predicted"/>
<dbReference type="CDD" id="cd06267">
    <property type="entry name" value="PBP1_LacI_sugar_binding-like"/>
    <property type="match status" value="1"/>
</dbReference>
<evidence type="ECO:0000256" key="4">
    <source>
        <dbReference type="ARBA" id="ARBA00023163"/>
    </source>
</evidence>
<dbReference type="PANTHER" id="PTHR30146">
    <property type="entry name" value="LACI-RELATED TRANSCRIPTIONAL REPRESSOR"/>
    <property type="match status" value="1"/>
</dbReference>
<evidence type="ECO:0000313" key="6">
    <source>
        <dbReference type="EMBL" id="MCW1923418.1"/>
    </source>
</evidence>
<protein>
    <submittedName>
        <fullName evidence="6">LacI family transcriptional regulator</fullName>
    </submittedName>
</protein>
<dbReference type="EMBL" id="JAPDDT010000004">
    <property type="protein sequence ID" value="MCW1923418.1"/>
    <property type="molecule type" value="Genomic_DNA"/>
</dbReference>
<dbReference type="Pfam" id="PF00356">
    <property type="entry name" value="LacI"/>
    <property type="match status" value="1"/>
</dbReference>
<dbReference type="Gene3D" id="1.10.260.40">
    <property type="entry name" value="lambda repressor-like DNA-binding domains"/>
    <property type="match status" value="1"/>
</dbReference>
<comment type="caution">
    <text evidence="6">The sequence shown here is derived from an EMBL/GenBank/DDBJ whole genome shotgun (WGS) entry which is preliminary data.</text>
</comment>
<organism evidence="6 7">
    <name type="scientific">Luteolibacter arcticus</name>
    <dbReference type="NCBI Taxonomy" id="1581411"/>
    <lineage>
        <taxon>Bacteria</taxon>
        <taxon>Pseudomonadati</taxon>
        <taxon>Verrucomicrobiota</taxon>
        <taxon>Verrucomicrobiia</taxon>
        <taxon>Verrucomicrobiales</taxon>
        <taxon>Verrucomicrobiaceae</taxon>
        <taxon>Luteolibacter</taxon>
    </lineage>
</organism>
<dbReference type="CDD" id="cd01392">
    <property type="entry name" value="HTH_LacI"/>
    <property type="match status" value="1"/>
</dbReference>
<keyword evidence="2" id="KW-0805">Transcription regulation</keyword>
<keyword evidence="1" id="KW-0678">Repressor</keyword>
<keyword evidence="3" id="KW-0238">DNA-binding</keyword>
<evidence type="ECO:0000259" key="5">
    <source>
        <dbReference type="PROSITE" id="PS50932"/>
    </source>
</evidence>